<feature type="transmembrane region" description="Helical" evidence="7">
    <location>
        <begin position="16"/>
        <end position="36"/>
    </location>
</feature>
<feature type="transmembrane region" description="Helical" evidence="7">
    <location>
        <begin position="353"/>
        <end position="374"/>
    </location>
</feature>
<feature type="transmembrane region" description="Helical" evidence="7">
    <location>
        <begin position="141"/>
        <end position="161"/>
    </location>
</feature>
<feature type="transmembrane region" description="Helical" evidence="7">
    <location>
        <begin position="287"/>
        <end position="308"/>
    </location>
</feature>
<dbReference type="Proteomes" id="UP001238096">
    <property type="component" value="Chromosome"/>
</dbReference>
<dbReference type="PROSITE" id="PS50850">
    <property type="entry name" value="MFS"/>
    <property type="match status" value="1"/>
</dbReference>
<dbReference type="InterPro" id="IPR036259">
    <property type="entry name" value="MFS_trans_sf"/>
</dbReference>
<evidence type="ECO:0000256" key="2">
    <source>
        <dbReference type="ARBA" id="ARBA00022448"/>
    </source>
</evidence>
<sequence length="405" mass="46003">MQEFFTLPKQIQIRQLVRFVTITLGSSVFPFMAMYYTSFFGTLWTGILMMLTSLAGFIATLYEGHLSDAIGRKYVIIIGSIGCITGWFIAILANLPNLILPWLTFVGILLVEIFSSFYAPAYEAMLIDLTEDKNRRFVYTINYWFINIAVMFGAGISGLFYDHYFLELLIALFLVALGCFFVAYYYFDETKLENHDFEHGSGMFASLKNYSQVLKDRAFVMFTIGSIFMASIWMHNYIPVHLKLHFVQTNLFGFQITSSKMLSLMVFTNTLLIVIFMTILSKVTENWPLLTQIIIGSLIFTIGIFLSFTFTHLLMIWLAVIIFTVGEMINVPANQLLRVKMMKQSKIGSYTGFISMVQPLGAIFAGLLVSVSYFTGKIGVQIVFLVFAFIGITLIVLSAKMKEKV</sequence>
<feature type="transmembrane region" description="Helical" evidence="7">
    <location>
        <begin position="218"/>
        <end position="238"/>
    </location>
</feature>
<keyword evidence="4 7" id="KW-0812">Transmembrane</keyword>
<evidence type="ECO:0000256" key="6">
    <source>
        <dbReference type="ARBA" id="ARBA00023136"/>
    </source>
</evidence>
<accession>A0ABY9LFG1</accession>
<feature type="transmembrane region" description="Helical" evidence="7">
    <location>
        <begin position="74"/>
        <end position="93"/>
    </location>
</feature>
<evidence type="ECO:0000313" key="10">
    <source>
        <dbReference type="Proteomes" id="UP001238096"/>
    </source>
</evidence>
<dbReference type="PANTHER" id="PTHR23517">
    <property type="entry name" value="RESISTANCE PROTEIN MDTM, PUTATIVE-RELATED-RELATED"/>
    <property type="match status" value="1"/>
</dbReference>
<dbReference type="EMBL" id="CP110509">
    <property type="protein sequence ID" value="WMB27665.1"/>
    <property type="molecule type" value="Genomic_DNA"/>
</dbReference>
<feature type="transmembrane region" description="Helical" evidence="7">
    <location>
        <begin position="167"/>
        <end position="187"/>
    </location>
</feature>
<feature type="transmembrane region" description="Helical" evidence="7">
    <location>
        <begin position="380"/>
        <end position="399"/>
    </location>
</feature>
<dbReference type="Pfam" id="PF07690">
    <property type="entry name" value="MFS_1"/>
    <property type="match status" value="1"/>
</dbReference>
<keyword evidence="10" id="KW-1185">Reference proteome</keyword>
<evidence type="ECO:0000313" key="9">
    <source>
        <dbReference type="EMBL" id="WMB27665.1"/>
    </source>
</evidence>
<organism evidence="9 10">
    <name type="scientific">Streptococcus didelphis</name>
    <dbReference type="NCBI Taxonomy" id="102886"/>
    <lineage>
        <taxon>Bacteria</taxon>
        <taxon>Bacillati</taxon>
        <taxon>Bacillota</taxon>
        <taxon>Bacilli</taxon>
        <taxon>Lactobacillales</taxon>
        <taxon>Streptococcaceae</taxon>
        <taxon>Streptococcus</taxon>
    </lineage>
</organism>
<dbReference type="InterPro" id="IPR011701">
    <property type="entry name" value="MFS"/>
</dbReference>
<name>A0ABY9LFG1_9STRE</name>
<dbReference type="PANTHER" id="PTHR23517:SF3">
    <property type="entry name" value="INTEGRAL MEMBRANE TRANSPORT PROTEIN"/>
    <property type="match status" value="1"/>
</dbReference>
<evidence type="ECO:0000256" key="5">
    <source>
        <dbReference type="ARBA" id="ARBA00022989"/>
    </source>
</evidence>
<feature type="transmembrane region" description="Helical" evidence="7">
    <location>
        <begin position="314"/>
        <end position="333"/>
    </location>
</feature>
<comment type="subcellular location">
    <subcellularLocation>
        <location evidence="1">Cell membrane</location>
        <topology evidence="1">Multi-pass membrane protein</topology>
    </subcellularLocation>
</comment>
<feature type="transmembrane region" description="Helical" evidence="7">
    <location>
        <begin position="261"/>
        <end position="280"/>
    </location>
</feature>
<proteinExistence type="predicted"/>
<gene>
    <name evidence="9" type="ORF">N1496_05970</name>
</gene>
<reference evidence="10" key="1">
    <citation type="submission" date="2022-10" db="EMBL/GenBank/DDBJ databases">
        <title>Streptococcus didelphis as causative of fatal infections in opossums (Didelphis albiventris).</title>
        <authorList>
            <person name="Breyer G.M."/>
            <person name="Da Silva M.E.R.J."/>
            <person name="Siqueira F.M."/>
        </authorList>
    </citation>
    <scope>NUCLEOTIDE SEQUENCE [LARGE SCALE GENOMIC DNA]</scope>
    <source>
        <strain evidence="10">LBVP101/21</strain>
    </source>
</reference>
<keyword evidence="6 7" id="KW-0472">Membrane</keyword>
<dbReference type="InterPro" id="IPR020846">
    <property type="entry name" value="MFS_dom"/>
</dbReference>
<feature type="transmembrane region" description="Helical" evidence="7">
    <location>
        <begin position="99"/>
        <end position="120"/>
    </location>
</feature>
<dbReference type="Gene3D" id="1.20.1250.20">
    <property type="entry name" value="MFS general substrate transporter like domains"/>
    <property type="match status" value="1"/>
</dbReference>
<evidence type="ECO:0000256" key="7">
    <source>
        <dbReference type="SAM" id="Phobius"/>
    </source>
</evidence>
<evidence type="ECO:0000259" key="8">
    <source>
        <dbReference type="PROSITE" id="PS50850"/>
    </source>
</evidence>
<protein>
    <submittedName>
        <fullName evidence="9">MFS transporter</fullName>
    </submittedName>
</protein>
<keyword evidence="5 7" id="KW-1133">Transmembrane helix</keyword>
<dbReference type="SUPFAM" id="SSF103473">
    <property type="entry name" value="MFS general substrate transporter"/>
    <property type="match status" value="1"/>
</dbReference>
<keyword evidence="2" id="KW-0813">Transport</keyword>
<feature type="domain" description="Major facilitator superfamily (MFS) profile" evidence="8">
    <location>
        <begin position="1"/>
        <end position="405"/>
    </location>
</feature>
<dbReference type="InterPro" id="IPR050171">
    <property type="entry name" value="MFS_Transporters"/>
</dbReference>
<dbReference type="RefSeq" id="WP_018366450.1">
    <property type="nucleotide sequence ID" value="NZ_CP110509.1"/>
</dbReference>
<evidence type="ECO:0000256" key="1">
    <source>
        <dbReference type="ARBA" id="ARBA00004651"/>
    </source>
</evidence>
<evidence type="ECO:0000256" key="3">
    <source>
        <dbReference type="ARBA" id="ARBA00022475"/>
    </source>
</evidence>
<keyword evidence="3" id="KW-1003">Cell membrane</keyword>
<feature type="transmembrane region" description="Helical" evidence="7">
    <location>
        <begin position="42"/>
        <end position="62"/>
    </location>
</feature>
<evidence type="ECO:0000256" key="4">
    <source>
        <dbReference type="ARBA" id="ARBA00022692"/>
    </source>
</evidence>